<protein>
    <submittedName>
        <fullName evidence="3">Outer membrane lipoprotein-sorting protein</fullName>
    </submittedName>
</protein>
<feature type="signal peptide" evidence="2">
    <location>
        <begin position="1"/>
        <end position="20"/>
    </location>
</feature>
<keyword evidence="4" id="KW-1185">Reference proteome</keyword>
<proteinExistence type="predicted"/>
<name>A0A839GK54_9BACT</name>
<dbReference type="CDD" id="cd16325">
    <property type="entry name" value="LolA"/>
    <property type="match status" value="1"/>
</dbReference>
<evidence type="ECO:0000313" key="3">
    <source>
        <dbReference type="EMBL" id="MBA9075416.1"/>
    </source>
</evidence>
<dbReference type="PANTHER" id="PTHR35869:SF1">
    <property type="entry name" value="OUTER-MEMBRANE LIPOPROTEIN CARRIER PROTEIN"/>
    <property type="match status" value="1"/>
</dbReference>
<gene>
    <name evidence="3" type="ORF">FHS90_000113</name>
</gene>
<dbReference type="AlphaFoldDB" id="A0A839GK54"/>
<evidence type="ECO:0000313" key="4">
    <source>
        <dbReference type="Proteomes" id="UP000563094"/>
    </source>
</evidence>
<evidence type="ECO:0000256" key="1">
    <source>
        <dbReference type="ARBA" id="ARBA00022729"/>
    </source>
</evidence>
<dbReference type="EMBL" id="JACJIQ010000001">
    <property type="protein sequence ID" value="MBA9075416.1"/>
    <property type="molecule type" value="Genomic_DNA"/>
</dbReference>
<dbReference type="InterPro" id="IPR004564">
    <property type="entry name" value="OM_lipoprot_carrier_LolA-like"/>
</dbReference>
<dbReference type="Gene3D" id="2.50.20.10">
    <property type="entry name" value="Lipoprotein localisation LolA/LolB/LppX"/>
    <property type="match status" value="1"/>
</dbReference>
<comment type="caution">
    <text evidence="3">The sequence shown here is derived from an EMBL/GenBank/DDBJ whole genome shotgun (WGS) entry which is preliminary data.</text>
</comment>
<reference evidence="3 4" key="1">
    <citation type="submission" date="2020-08" db="EMBL/GenBank/DDBJ databases">
        <title>Genomic Encyclopedia of Type Strains, Phase IV (KMG-IV): sequencing the most valuable type-strain genomes for metagenomic binning, comparative biology and taxonomic classification.</title>
        <authorList>
            <person name="Goeker M."/>
        </authorList>
    </citation>
    <scope>NUCLEOTIDE SEQUENCE [LARGE SCALE GENOMIC DNA]</scope>
    <source>
        <strain evidence="3 4">DSM 29854</strain>
    </source>
</reference>
<organism evidence="3 4">
    <name type="scientific">Rufibacter quisquiliarum</name>
    <dbReference type="NCBI Taxonomy" id="1549639"/>
    <lineage>
        <taxon>Bacteria</taxon>
        <taxon>Pseudomonadati</taxon>
        <taxon>Bacteroidota</taxon>
        <taxon>Cytophagia</taxon>
        <taxon>Cytophagales</taxon>
        <taxon>Hymenobacteraceae</taxon>
        <taxon>Rufibacter</taxon>
    </lineage>
</organism>
<sequence>MKRFFSLLLALFAVVQFTSAQNNSKDPAAQKVLDAMSKKYQAMNAFKVNFTQTLESPSAKVKENMTGDITVAGNKFRLAVAGQEVINNGSTIWTFMKDVNEVTVSDYDPEETEMTPSQIYNLYKKGYKYVYAEEAKEGGEAVHVIDLSPEDRDNQVYKVRLHISKKDHSLKSWKMFRKNGNRYTYTVKKFTPNPPVTASTFAFDKSKYKGVKVVDLR</sequence>
<dbReference type="SUPFAM" id="SSF89392">
    <property type="entry name" value="Prokaryotic lipoproteins and lipoprotein localization factors"/>
    <property type="match status" value="1"/>
</dbReference>
<dbReference type="RefSeq" id="WP_182511181.1">
    <property type="nucleotide sequence ID" value="NZ_JACJIQ010000001.1"/>
</dbReference>
<feature type="chain" id="PRO_5032285380" evidence="2">
    <location>
        <begin position="21"/>
        <end position="217"/>
    </location>
</feature>
<dbReference type="PANTHER" id="PTHR35869">
    <property type="entry name" value="OUTER-MEMBRANE LIPOPROTEIN CARRIER PROTEIN"/>
    <property type="match status" value="1"/>
</dbReference>
<accession>A0A839GK54</accession>
<dbReference type="InterPro" id="IPR029046">
    <property type="entry name" value="LolA/LolB/LppX"/>
</dbReference>
<evidence type="ECO:0000256" key="2">
    <source>
        <dbReference type="SAM" id="SignalP"/>
    </source>
</evidence>
<keyword evidence="3" id="KW-0449">Lipoprotein</keyword>
<dbReference type="Pfam" id="PF03548">
    <property type="entry name" value="LolA"/>
    <property type="match status" value="1"/>
</dbReference>
<keyword evidence="1 2" id="KW-0732">Signal</keyword>
<dbReference type="Proteomes" id="UP000563094">
    <property type="component" value="Unassembled WGS sequence"/>
</dbReference>